<keyword evidence="1" id="KW-1133">Transmembrane helix</keyword>
<comment type="caution">
    <text evidence="2">The sequence shown here is derived from an EMBL/GenBank/DDBJ whole genome shotgun (WGS) entry which is preliminary data.</text>
</comment>
<keyword evidence="1" id="KW-0812">Transmembrane</keyword>
<proteinExistence type="predicted"/>
<evidence type="ECO:0000313" key="3">
    <source>
        <dbReference type="Proteomes" id="UP000030853"/>
    </source>
</evidence>
<accession>A0A0B1R3A8</accession>
<name>A0A0B1R3A8_9GAMM</name>
<gene>
    <name evidence="2" type="ORF">QU24_13615</name>
</gene>
<protein>
    <submittedName>
        <fullName evidence="2">Uncharacterized protein</fullName>
    </submittedName>
</protein>
<evidence type="ECO:0000256" key="1">
    <source>
        <dbReference type="SAM" id="Phobius"/>
    </source>
</evidence>
<organism evidence="2 3">
    <name type="scientific">Pantoea rodasii</name>
    <dbReference type="NCBI Taxonomy" id="1076549"/>
    <lineage>
        <taxon>Bacteria</taxon>
        <taxon>Pseudomonadati</taxon>
        <taxon>Pseudomonadota</taxon>
        <taxon>Gammaproteobacteria</taxon>
        <taxon>Enterobacterales</taxon>
        <taxon>Erwiniaceae</taxon>
        <taxon>Pantoea</taxon>
    </lineage>
</organism>
<dbReference type="EMBL" id="JTJJ01000046">
    <property type="protein sequence ID" value="KHJ67548.1"/>
    <property type="molecule type" value="Genomic_DNA"/>
</dbReference>
<dbReference type="Proteomes" id="UP000030853">
    <property type="component" value="Unassembled WGS sequence"/>
</dbReference>
<keyword evidence="1" id="KW-0472">Membrane</keyword>
<sequence>MCYDFDPKMSGLKGVLIHRVVCCAVVLGLLTKFDVSGSSNNHLMMIFRRFINKPISDLFILNGQFSMDYFFPDRVMIIVRLIMIETTFS</sequence>
<reference evidence="2 3" key="1">
    <citation type="submission" date="2014-11" db="EMBL/GenBank/DDBJ databases">
        <title>Genome sequencing of Pantoea rodasii ND03.</title>
        <authorList>
            <person name="Muhamad Yunos N.Y."/>
            <person name="Chan K.-G."/>
        </authorList>
    </citation>
    <scope>NUCLEOTIDE SEQUENCE [LARGE SCALE GENOMIC DNA]</scope>
    <source>
        <strain evidence="2 3">ND03</strain>
    </source>
</reference>
<evidence type="ECO:0000313" key="2">
    <source>
        <dbReference type="EMBL" id="KHJ67548.1"/>
    </source>
</evidence>
<dbReference type="AlphaFoldDB" id="A0A0B1R3A8"/>
<feature type="transmembrane region" description="Helical" evidence="1">
    <location>
        <begin position="16"/>
        <end position="35"/>
    </location>
</feature>